<dbReference type="InterPro" id="IPR010646">
    <property type="entry name" value="UPF0257"/>
</dbReference>
<keyword evidence="5 6" id="KW-0449">Lipoprotein</keyword>
<evidence type="ECO:0000256" key="3">
    <source>
        <dbReference type="ARBA" id="ARBA00023136"/>
    </source>
</evidence>
<reference evidence="6 7" key="1">
    <citation type="submission" date="2019-11" db="EMBL/GenBank/DDBJ databases">
        <title>Epiphytic Pseudomonas syringae from cherry orchards.</title>
        <authorList>
            <person name="Hulin M.T."/>
        </authorList>
    </citation>
    <scope>NUCLEOTIDE SEQUENCE [LARGE SCALE GENOMIC DNA]</scope>
    <source>
        <strain evidence="6 7">PA-3-2A</strain>
    </source>
</reference>
<evidence type="ECO:0000313" key="7">
    <source>
        <dbReference type="Proteomes" id="UP000814158"/>
    </source>
</evidence>
<keyword evidence="1" id="KW-1003">Cell membrane</keyword>
<keyword evidence="2" id="KW-0732">Signal</keyword>
<organism evidence="6 7">
    <name type="scientific">Pseudomonas salomonii</name>
    <dbReference type="NCBI Taxonomy" id="191391"/>
    <lineage>
        <taxon>Bacteria</taxon>
        <taxon>Pseudomonadati</taxon>
        <taxon>Pseudomonadota</taxon>
        <taxon>Gammaproteobacteria</taxon>
        <taxon>Pseudomonadales</taxon>
        <taxon>Pseudomonadaceae</taxon>
        <taxon>Pseudomonas</taxon>
    </lineage>
</organism>
<dbReference type="Proteomes" id="UP000814158">
    <property type="component" value="Unassembled WGS sequence"/>
</dbReference>
<evidence type="ECO:0000313" key="6">
    <source>
        <dbReference type="EMBL" id="MCF5548834.1"/>
    </source>
</evidence>
<evidence type="ECO:0000256" key="4">
    <source>
        <dbReference type="ARBA" id="ARBA00023139"/>
    </source>
</evidence>
<sequence length="267" mass="30192">MIDSRTEPNLMKVNDPNSNPRLPFKTFNHIGSFLLILLSVFATTAAVGSQGASTEKEYSDAIASYAALIGFEPMHGNVKDSLQLIKYVEDGKVTKEYFVSFGANGCIESMKLQNTHAGEASVNLKKRKNKMTSFHGKAEEEYFDLDADCKIVKNIKTNEEYIYESNLISEVRKNGEIVKSFKFNSKNELIEVTQYAPYEYVQKLEYLKSKNTTTGIVTSVRMGGSSANEEASCFDFDANRNPSYCDVTRNINSENKNIKYMYENNYY</sequence>
<comment type="caution">
    <text evidence="6">The sequence shown here is derived from an EMBL/GenBank/DDBJ whole genome shotgun (WGS) entry which is preliminary data.</text>
</comment>
<evidence type="ECO:0000256" key="1">
    <source>
        <dbReference type="ARBA" id="ARBA00022475"/>
    </source>
</evidence>
<keyword evidence="3" id="KW-0472">Membrane</keyword>
<evidence type="ECO:0000256" key="2">
    <source>
        <dbReference type="ARBA" id="ARBA00022729"/>
    </source>
</evidence>
<keyword evidence="4" id="KW-0564">Palmitate</keyword>
<keyword evidence="7" id="KW-1185">Reference proteome</keyword>
<proteinExistence type="predicted"/>
<name>A0ABS9GWN1_9PSED</name>
<dbReference type="RefSeq" id="WP_236375379.1">
    <property type="nucleotide sequence ID" value="NZ_WKAT01000138.1"/>
</dbReference>
<dbReference type="Pfam" id="PF06788">
    <property type="entry name" value="UPF0257"/>
    <property type="match status" value="1"/>
</dbReference>
<dbReference type="EMBL" id="WKAT01000138">
    <property type="protein sequence ID" value="MCF5548834.1"/>
    <property type="molecule type" value="Genomic_DNA"/>
</dbReference>
<protein>
    <submittedName>
        <fullName evidence="6">YnfC family lipoprotein</fullName>
    </submittedName>
</protein>
<evidence type="ECO:0000256" key="5">
    <source>
        <dbReference type="ARBA" id="ARBA00023288"/>
    </source>
</evidence>
<accession>A0ABS9GWN1</accession>
<gene>
    <name evidence="6" type="ORF">GIV68_29240</name>
</gene>